<evidence type="ECO:0000256" key="3">
    <source>
        <dbReference type="ARBA" id="ARBA00022630"/>
    </source>
</evidence>
<dbReference type="InterPro" id="IPR000172">
    <property type="entry name" value="GMC_OxRdtase_N"/>
</dbReference>
<dbReference type="Pfam" id="PF00732">
    <property type="entry name" value="GMC_oxred_N"/>
    <property type="match status" value="1"/>
</dbReference>
<gene>
    <name evidence="7" type="ORF">ODALV1_LOCUS17892</name>
</gene>
<evidence type="ECO:0000256" key="1">
    <source>
        <dbReference type="ARBA" id="ARBA00001974"/>
    </source>
</evidence>
<accession>A0ABP1R2T0</accession>
<comment type="similarity">
    <text evidence="2 5">Belongs to the GMC oxidoreductase family.</text>
</comment>
<keyword evidence="3 5" id="KW-0285">Flavoprotein</keyword>
<evidence type="ECO:0000256" key="4">
    <source>
        <dbReference type="ARBA" id="ARBA00022827"/>
    </source>
</evidence>
<name>A0ABP1R2T0_9HEXA</name>
<dbReference type="SUPFAM" id="SSF54373">
    <property type="entry name" value="FAD-linked reductases, C-terminal domain"/>
    <property type="match status" value="1"/>
</dbReference>
<dbReference type="InterPro" id="IPR036188">
    <property type="entry name" value="FAD/NAD-bd_sf"/>
</dbReference>
<dbReference type="EMBL" id="CAXLJM020000057">
    <property type="protein sequence ID" value="CAL8117908.1"/>
    <property type="molecule type" value="Genomic_DNA"/>
</dbReference>
<evidence type="ECO:0000259" key="6">
    <source>
        <dbReference type="PROSITE" id="PS00623"/>
    </source>
</evidence>
<dbReference type="Gene3D" id="3.50.50.60">
    <property type="entry name" value="FAD/NAD(P)-binding domain"/>
    <property type="match status" value="1"/>
</dbReference>
<dbReference type="PROSITE" id="PS00623">
    <property type="entry name" value="GMC_OXRED_1"/>
    <property type="match status" value="1"/>
</dbReference>
<dbReference type="Proteomes" id="UP001642540">
    <property type="component" value="Unassembled WGS sequence"/>
</dbReference>
<protein>
    <recommendedName>
        <fullName evidence="6">Glucose-methanol-choline oxidoreductase N-terminal domain-containing protein</fullName>
    </recommendedName>
</protein>
<dbReference type="SUPFAM" id="SSF51905">
    <property type="entry name" value="FAD/NAD(P)-binding domain"/>
    <property type="match status" value="1"/>
</dbReference>
<feature type="domain" description="Glucose-methanol-choline oxidoreductase N-terminal" evidence="6">
    <location>
        <begin position="96"/>
        <end position="119"/>
    </location>
</feature>
<proteinExistence type="inferred from homology"/>
<dbReference type="PANTHER" id="PTHR11552:SF147">
    <property type="entry name" value="CHOLINE DEHYDROGENASE, MITOCHONDRIAL"/>
    <property type="match status" value="1"/>
</dbReference>
<comment type="cofactor">
    <cofactor evidence="1">
        <name>FAD</name>
        <dbReference type="ChEBI" id="CHEBI:57692"/>
    </cofactor>
</comment>
<evidence type="ECO:0000313" key="7">
    <source>
        <dbReference type="EMBL" id="CAL8117908.1"/>
    </source>
</evidence>
<dbReference type="SUPFAM" id="SSF52266">
    <property type="entry name" value="SGNH hydrolase"/>
    <property type="match status" value="1"/>
</dbReference>
<sequence length="810" mass="90117">MIFSITPASTIPTASADTFDFIVVGGGTGGCAVASRLSENGQYSVLLLEAGGVPKPELDVPALVSQNLEGYIKPYQSVPQRNAGLQTNGVIPFMIGNTLGGSSSVNGMFFNRGSPYDFDNWANITNDPSWSYSSLLPYFKRAENYAGGFPSDQHGFSGPISVSRARYAPGLERWFRAGRELGYSVADPNGPQKISFTPVEFAQRRGRRVSSYTGYIKPFIASRTNLRVITNAEVSQIVFEGNRAVGVRYVLNSTRGVNSGYARAQKEVILSAGVIESPALLMKSGIGPKRVLDAAKIRQIKELPVGQKFQDQISVNLNMIINNKSEIVDLERDLTPAAWRIYNRDGDGPYTSFEGMFGQAFLRSSVRTSDKIRAWPDLHLFFANSNSNQDIGVNTRPELGEGVQLADWETSIQLTVYLGRPKSSGTITLNPQNASGPPLIDFNFLSHPEDMEVLLNGIKMMLKIYEETAAYRGIGARYPPNPLPACQHFKFRSDEYWRCYIRQRTVAGIHAGGSCRMGSGPQDKDAVVDSNLRVMGIEGLRIVDGSVMPIVTNTNNHAAVYAIAEKASDMILTREHQLQQFVSGLTGSVLCQKPWESSPKDKKWWAKRHQEILNTTSTLGKEIKILFIGSSSVDYWRSTAKDLWDSKYVPLGAVNYGIRGDRTENVLWRIENGELDGLSPKLVVIYIGSNNVPRNTQQETVKGVDTVIEKLHEKLPNANLLFVSFFPRADRNPVPDTLKKIRNITDTLEPLINGDTRRKSNFLDIFWSLAPESLDGIYEEYYRDDKLHMNKDGYAVWDKLMNQTFYSLIN</sequence>
<keyword evidence="4 5" id="KW-0274">FAD</keyword>
<dbReference type="Gene3D" id="3.30.560.10">
    <property type="entry name" value="Glucose Oxidase, domain 3"/>
    <property type="match status" value="1"/>
</dbReference>
<reference evidence="7 8" key="1">
    <citation type="submission" date="2024-08" db="EMBL/GenBank/DDBJ databases">
        <authorList>
            <person name="Cucini C."/>
            <person name="Frati F."/>
        </authorList>
    </citation>
    <scope>NUCLEOTIDE SEQUENCE [LARGE SCALE GENOMIC DNA]</scope>
</reference>
<evidence type="ECO:0000256" key="2">
    <source>
        <dbReference type="ARBA" id="ARBA00010790"/>
    </source>
</evidence>
<dbReference type="InterPro" id="IPR007867">
    <property type="entry name" value="GMC_OxRtase_C"/>
</dbReference>
<keyword evidence="8" id="KW-1185">Reference proteome</keyword>
<dbReference type="Gene3D" id="3.40.50.1110">
    <property type="entry name" value="SGNH hydrolase"/>
    <property type="match status" value="1"/>
</dbReference>
<organism evidence="7 8">
    <name type="scientific">Orchesella dallaii</name>
    <dbReference type="NCBI Taxonomy" id="48710"/>
    <lineage>
        <taxon>Eukaryota</taxon>
        <taxon>Metazoa</taxon>
        <taxon>Ecdysozoa</taxon>
        <taxon>Arthropoda</taxon>
        <taxon>Hexapoda</taxon>
        <taxon>Collembola</taxon>
        <taxon>Entomobryomorpha</taxon>
        <taxon>Entomobryoidea</taxon>
        <taxon>Orchesellidae</taxon>
        <taxon>Orchesellinae</taxon>
        <taxon>Orchesella</taxon>
    </lineage>
</organism>
<dbReference type="PANTHER" id="PTHR11552">
    <property type="entry name" value="GLUCOSE-METHANOL-CHOLINE GMC OXIDOREDUCTASE"/>
    <property type="match status" value="1"/>
</dbReference>
<comment type="caution">
    <text evidence="7">The sequence shown here is derived from an EMBL/GenBank/DDBJ whole genome shotgun (WGS) entry which is preliminary data.</text>
</comment>
<dbReference type="InterPro" id="IPR012132">
    <property type="entry name" value="GMC_OxRdtase"/>
</dbReference>
<evidence type="ECO:0000256" key="5">
    <source>
        <dbReference type="RuleBase" id="RU003968"/>
    </source>
</evidence>
<dbReference type="Pfam" id="PF13472">
    <property type="entry name" value="Lipase_GDSL_2"/>
    <property type="match status" value="1"/>
</dbReference>
<dbReference type="Pfam" id="PF05199">
    <property type="entry name" value="GMC_oxred_C"/>
    <property type="match status" value="1"/>
</dbReference>
<evidence type="ECO:0000313" key="8">
    <source>
        <dbReference type="Proteomes" id="UP001642540"/>
    </source>
</evidence>
<dbReference type="InterPro" id="IPR013830">
    <property type="entry name" value="SGNH_hydro"/>
</dbReference>
<dbReference type="InterPro" id="IPR036514">
    <property type="entry name" value="SGNH_hydro_sf"/>
</dbReference>